<keyword evidence="1" id="KW-1185">Reference proteome</keyword>
<evidence type="ECO:0000313" key="2">
    <source>
        <dbReference type="WBParaSite" id="sdigi.contig88.g4013.t1"/>
    </source>
</evidence>
<name>A0A915Q7Q6_9BILA</name>
<protein>
    <submittedName>
        <fullName evidence="2">Uncharacterized protein</fullName>
    </submittedName>
</protein>
<dbReference type="WBParaSite" id="sdigi.contig88.g4013.t1">
    <property type="protein sequence ID" value="sdigi.contig88.g4013.t1"/>
    <property type="gene ID" value="sdigi.contig88.g4013"/>
</dbReference>
<organism evidence="1 2">
    <name type="scientific">Setaria digitata</name>
    <dbReference type="NCBI Taxonomy" id="48799"/>
    <lineage>
        <taxon>Eukaryota</taxon>
        <taxon>Metazoa</taxon>
        <taxon>Ecdysozoa</taxon>
        <taxon>Nematoda</taxon>
        <taxon>Chromadorea</taxon>
        <taxon>Rhabditida</taxon>
        <taxon>Spirurina</taxon>
        <taxon>Spiruromorpha</taxon>
        <taxon>Filarioidea</taxon>
        <taxon>Setariidae</taxon>
        <taxon>Setaria</taxon>
    </lineage>
</organism>
<sequence length="92" mass="10420">MFQSMQYAVLKRVLDRLQLSDIGLGKRASDPLDHSGFGFSKRSFDRVDSSGFGLGKRTFNGRKDKSCFSFAKKMAIIRMPKVIAKHFHFSVS</sequence>
<reference evidence="2" key="1">
    <citation type="submission" date="2022-11" db="UniProtKB">
        <authorList>
            <consortium name="WormBaseParasite"/>
        </authorList>
    </citation>
    <scope>IDENTIFICATION</scope>
</reference>
<dbReference type="AlphaFoldDB" id="A0A915Q7Q6"/>
<proteinExistence type="predicted"/>
<accession>A0A915Q7Q6</accession>
<dbReference type="Proteomes" id="UP000887581">
    <property type="component" value="Unplaced"/>
</dbReference>
<evidence type="ECO:0000313" key="1">
    <source>
        <dbReference type="Proteomes" id="UP000887581"/>
    </source>
</evidence>